<sequence length="156" mass="18362">MESIVPQIRLKIYQNRFNLENKQSNNQPVQGRRSWLERDEGAVTVYWSDRDEKRGRQWCGATVGRSLALLLFRWVSGEGVRWSEFCRRCSDWCERETKRRAVVGLAGGGDGENGVVSVIFRRRREVVRLLLFRKSEMRVWVEVFVGKDEGEKVRRL</sequence>
<proteinExistence type="predicted"/>
<name>A0ABS8TI92_DATST</name>
<protein>
    <submittedName>
        <fullName evidence="1">Uncharacterized protein</fullName>
    </submittedName>
</protein>
<reference evidence="1 2" key="1">
    <citation type="journal article" date="2021" name="BMC Genomics">
        <title>Datura genome reveals duplications of psychoactive alkaloid biosynthetic genes and high mutation rate following tissue culture.</title>
        <authorList>
            <person name="Rajewski A."/>
            <person name="Carter-House D."/>
            <person name="Stajich J."/>
            <person name="Litt A."/>
        </authorList>
    </citation>
    <scope>NUCLEOTIDE SEQUENCE [LARGE SCALE GENOMIC DNA]</scope>
    <source>
        <strain evidence="1">AR-01</strain>
    </source>
</reference>
<comment type="caution">
    <text evidence="1">The sequence shown here is derived from an EMBL/GenBank/DDBJ whole genome shotgun (WGS) entry which is preliminary data.</text>
</comment>
<evidence type="ECO:0000313" key="2">
    <source>
        <dbReference type="Proteomes" id="UP000823775"/>
    </source>
</evidence>
<accession>A0ABS8TI92</accession>
<keyword evidence="2" id="KW-1185">Reference proteome</keyword>
<evidence type="ECO:0000313" key="1">
    <source>
        <dbReference type="EMBL" id="MCD7470670.1"/>
    </source>
</evidence>
<dbReference type="Proteomes" id="UP000823775">
    <property type="component" value="Unassembled WGS sequence"/>
</dbReference>
<organism evidence="1 2">
    <name type="scientific">Datura stramonium</name>
    <name type="common">Jimsonweed</name>
    <name type="synonym">Common thornapple</name>
    <dbReference type="NCBI Taxonomy" id="4076"/>
    <lineage>
        <taxon>Eukaryota</taxon>
        <taxon>Viridiplantae</taxon>
        <taxon>Streptophyta</taxon>
        <taxon>Embryophyta</taxon>
        <taxon>Tracheophyta</taxon>
        <taxon>Spermatophyta</taxon>
        <taxon>Magnoliopsida</taxon>
        <taxon>eudicotyledons</taxon>
        <taxon>Gunneridae</taxon>
        <taxon>Pentapetalae</taxon>
        <taxon>asterids</taxon>
        <taxon>lamiids</taxon>
        <taxon>Solanales</taxon>
        <taxon>Solanaceae</taxon>
        <taxon>Solanoideae</taxon>
        <taxon>Datureae</taxon>
        <taxon>Datura</taxon>
    </lineage>
</organism>
<dbReference type="EMBL" id="JACEIK010001596">
    <property type="protein sequence ID" value="MCD7470670.1"/>
    <property type="molecule type" value="Genomic_DNA"/>
</dbReference>
<gene>
    <name evidence="1" type="ORF">HAX54_010688</name>
</gene>